<feature type="signal peptide" evidence="3">
    <location>
        <begin position="1"/>
        <end position="21"/>
    </location>
</feature>
<proteinExistence type="predicted"/>
<protein>
    <recommendedName>
        <fullName evidence="4">DUF5067 domain-containing protein</fullName>
    </recommendedName>
</protein>
<dbReference type="AlphaFoldDB" id="K8E654"/>
<evidence type="ECO:0000256" key="2">
    <source>
        <dbReference type="SAM" id="MobiDB-lite"/>
    </source>
</evidence>
<dbReference type="Gene3D" id="2.60.40.1240">
    <property type="match status" value="1"/>
</dbReference>
<dbReference type="PROSITE" id="PS51257">
    <property type="entry name" value="PROKAR_LIPOPROTEIN"/>
    <property type="match status" value="1"/>
</dbReference>
<feature type="compositionally biased region" description="Basic and acidic residues" evidence="2">
    <location>
        <begin position="23"/>
        <end position="32"/>
    </location>
</feature>
<feature type="region of interest" description="Disordered" evidence="2">
    <location>
        <begin position="22"/>
        <end position="54"/>
    </location>
</feature>
<dbReference type="Pfam" id="PF16729">
    <property type="entry name" value="DUF5067"/>
    <property type="match status" value="1"/>
</dbReference>
<feature type="domain" description="DUF5067" evidence="4">
    <location>
        <begin position="40"/>
        <end position="168"/>
    </location>
</feature>
<evidence type="ECO:0000313" key="5">
    <source>
        <dbReference type="EMBL" id="CCO12239.1"/>
    </source>
</evidence>
<gene>
    <name evidence="5" type="ORF">BN424_2664</name>
</gene>
<evidence type="ECO:0000256" key="3">
    <source>
        <dbReference type="SAM" id="SignalP"/>
    </source>
</evidence>
<dbReference type="InterPro" id="IPR029050">
    <property type="entry name" value="Immunoprotect_excell_Ig-like"/>
</dbReference>
<dbReference type="EMBL" id="HE999757">
    <property type="protein sequence ID" value="CCO12239.1"/>
    <property type="molecule type" value="Genomic_DNA"/>
</dbReference>
<feature type="compositionally biased region" description="Basic and acidic residues" evidence="2">
    <location>
        <begin position="42"/>
        <end position="51"/>
    </location>
</feature>
<dbReference type="Proteomes" id="UP000000212">
    <property type="component" value="Chromosome"/>
</dbReference>
<dbReference type="OrthoDB" id="2190227at2"/>
<dbReference type="PATRIC" id="fig|1234679.3.peg.2660"/>
<evidence type="ECO:0000256" key="1">
    <source>
        <dbReference type="ARBA" id="ARBA00022729"/>
    </source>
</evidence>
<dbReference type="eggNOG" id="COG3170">
    <property type="taxonomic scope" value="Bacteria"/>
</dbReference>
<keyword evidence="1 3" id="KW-0732">Signal</keyword>
<organism evidence="5 6">
    <name type="scientific">Carnobacterium maltaromaticum LMA28</name>
    <dbReference type="NCBI Taxonomy" id="1234679"/>
    <lineage>
        <taxon>Bacteria</taxon>
        <taxon>Bacillati</taxon>
        <taxon>Bacillota</taxon>
        <taxon>Bacilli</taxon>
        <taxon>Lactobacillales</taxon>
        <taxon>Carnobacteriaceae</taxon>
        <taxon>Carnobacterium</taxon>
    </lineage>
</organism>
<dbReference type="KEGG" id="cml:BN424_2664"/>
<evidence type="ECO:0000313" key="6">
    <source>
        <dbReference type="Proteomes" id="UP000000212"/>
    </source>
</evidence>
<dbReference type="InterPro" id="IPR031989">
    <property type="entry name" value="DUF5067"/>
</dbReference>
<evidence type="ECO:0000259" key="4">
    <source>
        <dbReference type="Pfam" id="PF16729"/>
    </source>
</evidence>
<reference evidence="6" key="1">
    <citation type="journal article" date="2013" name="Genome Announc.">
        <title>Complete Chromosome Sequence of Carnobacterium maltaromaticum LMA 28.</title>
        <authorList>
            <person name="Cailliez-Grimal C."/>
            <person name="Chaillou S."/>
            <person name="Anba-Mondoloni J."/>
            <person name="Loux V."/>
            <person name="Afzal M.I."/>
            <person name="Rahman A."/>
            <person name="Kergourlay G."/>
            <person name="Champomier-Verges M.C."/>
            <person name="Zagorec M."/>
            <person name="Dalgaard P."/>
            <person name="Leisner J.J."/>
            <person name="Prevost H."/>
            <person name="Revol-Junelles A.M."/>
            <person name="Borges F."/>
        </authorList>
    </citation>
    <scope>NUCLEOTIDE SEQUENCE</scope>
    <source>
        <strain evidence="6">LMA28</strain>
    </source>
</reference>
<dbReference type="STRING" id="1234679.BN424_2664"/>
<keyword evidence="6" id="KW-1185">Reference proteome</keyword>
<sequence length="183" mass="20525">MKKIISLGFISLCVVALSACGAPEKKSEKTSEQKSSQVQKESVSEKKKTDDVTYSDKTIENKDGKVKITSIEKGVDFNDEPAMIVHFELTNKKTEPENVQIAYMSFIKAEQNTGDTTENLQYAIMTENPYQDKTDMLQKDINPNATIEGVYMYELADETKPVTLKFLDGMFGKEVATEEITVQ</sequence>
<name>K8E654_CARML</name>
<dbReference type="RefSeq" id="WP_015077158.1">
    <property type="nucleotide sequence ID" value="NC_019425.2"/>
</dbReference>
<feature type="chain" id="PRO_5003919016" description="DUF5067 domain-containing protein" evidence="3">
    <location>
        <begin position="22"/>
        <end position="183"/>
    </location>
</feature>
<accession>K8E654</accession>
<dbReference type="HOGENOM" id="CLU_120878_0_0_9"/>